<dbReference type="KEGG" id="lck:HN018_14940"/>
<dbReference type="Proteomes" id="UP000500767">
    <property type="component" value="Chromosome"/>
</dbReference>
<dbReference type="InterPro" id="IPR029044">
    <property type="entry name" value="Nucleotide-diphossugar_trans"/>
</dbReference>
<dbReference type="RefSeq" id="WP_171833309.1">
    <property type="nucleotide sequence ID" value="NZ_CP053708.1"/>
</dbReference>
<organism evidence="1 2">
    <name type="scientific">Lichenicola cladoniae</name>
    <dbReference type="NCBI Taxonomy" id="1484109"/>
    <lineage>
        <taxon>Bacteria</taxon>
        <taxon>Pseudomonadati</taxon>
        <taxon>Pseudomonadota</taxon>
        <taxon>Alphaproteobacteria</taxon>
        <taxon>Acetobacterales</taxon>
        <taxon>Acetobacteraceae</taxon>
        <taxon>Lichenicola</taxon>
    </lineage>
</organism>
<proteinExistence type="predicted"/>
<keyword evidence="2" id="KW-1185">Reference proteome</keyword>
<protein>
    <submittedName>
        <fullName evidence="1">Glycosyltransferase family 2 protein</fullName>
    </submittedName>
</protein>
<name>A0A6M8HS57_9PROT</name>
<dbReference type="Pfam" id="PF13704">
    <property type="entry name" value="Glyco_tranf_2_4"/>
    <property type="match status" value="1"/>
</dbReference>
<evidence type="ECO:0000313" key="2">
    <source>
        <dbReference type="Proteomes" id="UP000500767"/>
    </source>
</evidence>
<dbReference type="GO" id="GO:0016740">
    <property type="term" value="F:transferase activity"/>
    <property type="evidence" value="ECO:0007669"/>
    <property type="project" value="UniProtKB-KW"/>
</dbReference>
<reference evidence="1 2" key="1">
    <citation type="journal article" date="2014" name="World J. Microbiol. Biotechnol.">
        <title>Biodiversity and physiological characteristics of Antarctic and Arctic lichens-associated bacteria.</title>
        <authorList>
            <person name="Lee Y.M."/>
            <person name="Kim E.H."/>
            <person name="Lee H.K."/>
            <person name="Hong S.G."/>
        </authorList>
    </citation>
    <scope>NUCLEOTIDE SEQUENCE [LARGE SCALE GENOMIC DNA]</scope>
    <source>
        <strain evidence="1 2">PAMC 26569</strain>
    </source>
</reference>
<dbReference type="EMBL" id="CP053708">
    <property type="protein sequence ID" value="QKE91168.1"/>
    <property type="molecule type" value="Genomic_DNA"/>
</dbReference>
<gene>
    <name evidence="1" type="ORF">HN018_14940</name>
</gene>
<dbReference type="SUPFAM" id="SSF53448">
    <property type="entry name" value="Nucleotide-diphospho-sugar transferases"/>
    <property type="match status" value="1"/>
</dbReference>
<keyword evidence="1" id="KW-0808">Transferase</keyword>
<evidence type="ECO:0000313" key="1">
    <source>
        <dbReference type="EMBL" id="QKE91168.1"/>
    </source>
</evidence>
<dbReference type="AlphaFoldDB" id="A0A6M8HS57"/>
<sequence>MLDDQALLEPAFSAATPRQRVVLIREFANRRATGLFDELRAGPDWRPQPPRRVPGLASAVLFLMVKDEAEIIGQNLRHHYALGFRRFFILDNGSSDQTAAIIAGFRSAYPDAGVFSASDYIVGHYQAKKMQALVAFMQAYLHYEADQPDWLFFVDADEFITFASGAGDERRFGDVLADPSKTLLVFHWAQCASDRVLEALPVGEDLSVALPIVWPRMKVAVTKVAYRLNHGLEPIQGNHLVEEFPYSASDVAIMAEADFYLFHYPVRTVEQLRRKVVNGNRALLATADRDGLSGTATHWRTYHQWYEQAGDVALRQVVEEHIDGCLNG</sequence>
<accession>A0A6M8HS57</accession>